<dbReference type="Proteomes" id="UP001157502">
    <property type="component" value="Chromosome 9"/>
</dbReference>
<dbReference type="EMBL" id="CM055736">
    <property type="protein sequence ID" value="KAJ8006944.1"/>
    <property type="molecule type" value="Genomic_DNA"/>
</dbReference>
<organism evidence="1 2">
    <name type="scientific">Dallia pectoralis</name>
    <name type="common">Alaska blackfish</name>
    <dbReference type="NCBI Taxonomy" id="75939"/>
    <lineage>
        <taxon>Eukaryota</taxon>
        <taxon>Metazoa</taxon>
        <taxon>Chordata</taxon>
        <taxon>Craniata</taxon>
        <taxon>Vertebrata</taxon>
        <taxon>Euteleostomi</taxon>
        <taxon>Actinopterygii</taxon>
        <taxon>Neopterygii</taxon>
        <taxon>Teleostei</taxon>
        <taxon>Protacanthopterygii</taxon>
        <taxon>Esociformes</taxon>
        <taxon>Umbridae</taxon>
        <taxon>Dallia</taxon>
    </lineage>
</organism>
<keyword evidence="2" id="KW-1185">Reference proteome</keyword>
<comment type="caution">
    <text evidence="1">The sequence shown here is derived from an EMBL/GenBank/DDBJ whole genome shotgun (WGS) entry which is preliminary data.</text>
</comment>
<protein>
    <submittedName>
        <fullName evidence="1">Uncharacterized protein</fullName>
    </submittedName>
</protein>
<name>A0ACC2GT76_DALPE</name>
<accession>A0ACC2GT76</accession>
<gene>
    <name evidence="1" type="ORF">DPEC_G00112460</name>
</gene>
<evidence type="ECO:0000313" key="1">
    <source>
        <dbReference type="EMBL" id="KAJ8006944.1"/>
    </source>
</evidence>
<evidence type="ECO:0000313" key="2">
    <source>
        <dbReference type="Proteomes" id="UP001157502"/>
    </source>
</evidence>
<proteinExistence type="predicted"/>
<sequence length="59" mass="6875">MTLSYCTDEMHAEMTGATLDLHLCRFLTVFIFIFRFISFTDDEVVGLFNKYPLECAMLL</sequence>
<reference evidence="1" key="1">
    <citation type="submission" date="2021-05" db="EMBL/GenBank/DDBJ databases">
        <authorList>
            <person name="Pan Q."/>
            <person name="Jouanno E."/>
            <person name="Zahm M."/>
            <person name="Klopp C."/>
            <person name="Cabau C."/>
            <person name="Louis A."/>
            <person name="Berthelot C."/>
            <person name="Parey E."/>
            <person name="Roest Crollius H."/>
            <person name="Montfort J."/>
            <person name="Robinson-Rechavi M."/>
            <person name="Bouchez O."/>
            <person name="Lampietro C."/>
            <person name="Lopez Roques C."/>
            <person name="Donnadieu C."/>
            <person name="Postlethwait J."/>
            <person name="Bobe J."/>
            <person name="Dillon D."/>
            <person name="Chandos A."/>
            <person name="von Hippel F."/>
            <person name="Guiguen Y."/>
        </authorList>
    </citation>
    <scope>NUCLEOTIDE SEQUENCE</scope>
    <source>
        <strain evidence="1">YG-Jan2019</strain>
    </source>
</reference>